<accession>A0A448N055</accession>
<evidence type="ECO:0000256" key="2">
    <source>
        <dbReference type="HAMAP-Rule" id="MF_01940"/>
    </source>
</evidence>
<dbReference type="GeneID" id="64407527"/>
<dbReference type="NCBIfam" id="TIGR02258">
    <property type="entry name" value="2_5_ligase"/>
    <property type="match status" value="1"/>
</dbReference>
<feature type="short sequence motif" description="HXTX 2" evidence="2">
    <location>
        <begin position="130"/>
        <end position="133"/>
    </location>
</feature>
<dbReference type="GO" id="GO:0004113">
    <property type="term" value="F:2',3'-cyclic-nucleotide 3'-phosphodiesterase activity"/>
    <property type="evidence" value="ECO:0007669"/>
    <property type="project" value="InterPro"/>
</dbReference>
<keyword evidence="4" id="KW-1185">Reference proteome</keyword>
<dbReference type="RefSeq" id="WP_061788283.1">
    <property type="nucleotide sequence ID" value="NZ_LR134406.1"/>
</dbReference>
<dbReference type="PANTHER" id="PTHR35561:SF1">
    <property type="entry name" value="RNA 2',3'-CYCLIC PHOSPHODIESTERASE"/>
    <property type="match status" value="1"/>
</dbReference>
<dbReference type="HAMAP" id="MF_01940">
    <property type="entry name" value="RNA_CPDase"/>
    <property type="match status" value="1"/>
</dbReference>
<protein>
    <recommendedName>
        <fullName evidence="2">RNA 2',3'-cyclic phosphodiesterase</fullName>
        <shortName evidence="2">RNA 2',3'-CPDase</shortName>
        <ecNumber evidence="2">3.1.4.58</ecNumber>
    </recommendedName>
</protein>
<dbReference type="Pfam" id="PF13563">
    <property type="entry name" value="2_5_RNA_ligase2"/>
    <property type="match status" value="1"/>
</dbReference>
<dbReference type="AlphaFoldDB" id="A0A448N055"/>
<organism evidence="3 4">
    <name type="scientific">Arachnia propionica</name>
    <dbReference type="NCBI Taxonomy" id="1750"/>
    <lineage>
        <taxon>Bacteria</taxon>
        <taxon>Bacillati</taxon>
        <taxon>Actinomycetota</taxon>
        <taxon>Actinomycetes</taxon>
        <taxon>Propionibacteriales</taxon>
        <taxon>Propionibacteriaceae</taxon>
        <taxon>Arachnia</taxon>
    </lineage>
</organism>
<dbReference type="SUPFAM" id="SSF55144">
    <property type="entry name" value="LigT-like"/>
    <property type="match status" value="1"/>
</dbReference>
<comment type="catalytic activity">
    <reaction evidence="2">
        <text>a 3'-end 2',3'-cyclophospho-ribonucleotide-RNA + H2O = a 3'-end 2'-phospho-ribonucleotide-RNA + H(+)</text>
        <dbReference type="Rhea" id="RHEA:11828"/>
        <dbReference type="Rhea" id="RHEA-COMP:10464"/>
        <dbReference type="Rhea" id="RHEA-COMP:17353"/>
        <dbReference type="ChEBI" id="CHEBI:15377"/>
        <dbReference type="ChEBI" id="CHEBI:15378"/>
        <dbReference type="ChEBI" id="CHEBI:83064"/>
        <dbReference type="ChEBI" id="CHEBI:173113"/>
        <dbReference type="EC" id="3.1.4.58"/>
    </reaction>
</comment>
<reference evidence="3 4" key="1">
    <citation type="submission" date="2018-12" db="EMBL/GenBank/DDBJ databases">
        <authorList>
            <consortium name="Pathogen Informatics"/>
        </authorList>
    </citation>
    <scope>NUCLEOTIDE SEQUENCE [LARGE SCALE GENOMIC DNA]</scope>
    <source>
        <strain evidence="3 4">NCTC12967</strain>
    </source>
</reference>
<name>A0A448N055_9ACTN</name>
<comment type="function">
    <text evidence="2">Hydrolyzes RNA 2',3'-cyclic phosphodiester to an RNA 2'-phosphomonoester.</text>
</comment>
<feature type="short sequence motif" description="HXTX 1" evidence="2">
    <location>
        <begin position="42"/>
        <end position="45"/>
    </location>
</feature>
<dbReference type="Gene3D" id="3.90.1140.10">
    <property type="entry name" value="Cyclic phosphodiesterase"/>
    <property type="match status" value="1"/>
</dbReference>
<keyword evidence="3" id="KW-0436">Ligase</keyword>
<dbReference type="PANTHER" id="PTHR35561">
    <property type="entry name" value="RNA 2',3'-CYCLIC PHOSPHODIESTERASE"/>
    <property type="match status" value="1"/>
</dbReference>
<evidence type="ECO:0000313" key="3">
    <source>
        <dbReference type="EMBL" id="VEH70769.1"/>
    </source>
</evidence>
<dbReference type="GO" id="GO:0016874">
    <property type="term" value="F:ligase activity"/>
    <property type="evidence" value="ECO:0007669"/>
    <property type="project" value="UniProtKB-KW"/>
</dbReference>
<feature type="active site" description="Proton acceptor" evidence="2">
    <location>
        <position position="130"/>
    </location>
</feature>
<gene>
    <name evidence="3" type="ORF">NCTC12967_02075</name>
</gene>
<sequence>MRCFIAVTPPADVVSDIDRFLEPRRTATEGSPWRWSRPTTYHLTLAFMADHPGHCIEELAQALDEWAGRHAPLAMNIAGAGGFRGPERAKVLYLGVPGGAAVQLGEWSGQLRALVTHHGGSPDGAGFRAHLTIARAQRAQNAGRLLQALDTYASREFVVPEVVLVESRLATRVHEVLHRAILRG</sequence>
<keyword evidence="1 2" id="KW-0378">Hydrolase</keyword>
<dbReference type="EC" id="3.1.4.58" evidence="2"/>
<dbReference type="EMBL" id="LR134406">
    <property type="protein sequence ID" value="VEH70769.1"/>
    <property type="molecule type" value="Genomic_DNA"/>
</dbReference>
<proteinExistence type="inferred from homology"/>
<dbReference type="InterPro" id="IPR009097">
    <property type="entry name" value="Cyclic_Pdiesterase"/>
</dbReference>
<evidence type="ECO:0000313" key="4">
    <source>
        <dbReference type="Proteomes" id="UP000273044"/>
    </source>
</evidence>
<dbReference type="InterPro" id="IPR004175">
    <property type="entry name" value="RNA_CPDase"/>
</dbReference>
<comment type="similarity">
    <text evidence="2">Belongs to the 2H phosphoesterase superfamily. ThpR family.</text>
</comment>
<dbReference type="Proteomes" id="UP000273044">
    <property type="component" value="Chromosome"/>
</dbReference>
<feature type="active site" description="Proton donor" evidence="2">
    <location>
        <position position="42"/>
    </location>
</feature>
<evidence type="ECO:0000256" key="1">
    <source>
        <dbReference type="ARBA" id="ARBA00022801"/>
    </source>
</evidence>
<dbReference type="GO" id="GO:0008664">
    <property type="term" value="F:RNA 2',3'-cyclic 3'-phosphodiesterase activity"/>
    <property type="evidence" value="ECO:0007669"/>
    <property type="project" value="UniProtKB-EC"/>
</dbReference>